<dbReference type="EMBL" id="MU251464">
    <property type="protein sequence ID" value="KAG9234404.1"/>
    <property type="molecule type" value="Genomic_DNA"/>
</dbReference>
<dbReference type="PANTHER" id="PTHR10366:SF814">
    <property type="entry name" value="NAD-DEPENDENT EPIMERASE_DEHYDRATASE DOMAIN-CONTAINING PROTEIN"/>
    <property type="match status" value="1"/>
</dbReference>
<feature type="domain" description="NAD-dependent epimerase/dehydratase" evidence="3">
    <location>
        <begin position="5"/>
        <end position="103"/>
    </location>
</feature>
<evidence type="ECO:0000313" key="5">
    <source>
        <dbReference type="Proteomes" id="UP000824998"/>
    </source>
</evidence>
<dbReference type="Pfam" id="PF01370">
    <property type="entry name" value="Epimerase"/>
    <property type="match status" value="1"/>
</dbReference>
<evidence type="ECO:0000313" key="4">
    <source>
        <dbReference type="EMBL" id="KAG9234404.1"/>
    </source>
</evidence>
<evidence type="ECO:0000259" key="3">
    <source>
        <dbReference type="Pfam" id="PF01370"/>
    </source>
</evidence>
<dbReference type="GO" id="GO:0016616">
    <property type="term" value="F:oxidoreductase activity, acting on the CH-OH group of donors, NAD or NADP as acceptor"/>
    <property type="evidence" value="ECO:0007669"/>
    <property type="project" value="TreeGrafter"/>
</dbReference>
<reference evidence="4" key="1">
    <citation type="journal article" date="2021" name="IMA Fungus">
        <title>Genomic characterization of three marine fungi, including Emericellopsis atlantica sp. nov. with signatures of a generalist lifestyle and marine biomass degradation.</title>
        <authorList>
            <person name="Hagestad O.C."/>
            <person name="Hou L."/>
            <person name="Andersen J.H."/>
            <person name="Hansen E.H."/>
            <person name="Altermark B."/>
            <person name="Li C."/>
            <person name="Kuhnert E."/>
            <person name="Cox R.J."/>
            <person name="Crous P.W."/>
            <person name="Spatafora J.W."/>
            <person name="Lail K."/>
            <person name="Amirebrahimi M."/>
            <person name="Lipzen A."/>
            <person name="Pangilinan J."/>
            <person name="Andreopoulos W."/>
            <person name="Hayes R.D."/>
            <person name="Ng V."/>
            <person name="Grigoriev I.V."/>
            <person name="Jackson S.A."/>
            <person name="Sutton T.D.S."/>
            <person name="Dobson A.D.W."/>
            <person name="Rama T."/>
        </authorList>
    </citation>
    <scope>NUCLEOTIDE SEQUENCE</scope>
    <source>
        <strain evidence="4">TRa018bII</strain>
    </source>
</reference>
<accession>A0A9P8C5B0</accession>
<comment type="caution">
    <text evidence="4">The sequence shown here is derived from an EMBL/GenBank/DDBJ whole genome shotgun (WGS) entry which is preliminary data.</text>
</comment>
<dbReference type="InterPro" id="IPR001509">
    <property type="entry name" value="Epimerase_deHydtase"/>
</dbReference>
<keyword evidence="5" id="KW-1185">Reference proteome</keyword>
<dbReference type="Proteomes" id="UP000824998">
    <property type="component" value="Unassembled WGS sequence"/>
</dbReference>
<comment type="similarity">
    <text evidence="2">Belongs to the NAD(P)-dependent epimerase/dehydratase family. Dihydroflavonol-4-reductase subfamily.</text>
</comment>
<organism evidence="4 5">
    <name type="scientific">Amylocarpus encephaloides</name>
    <dbReference type="NCBI Taxonomy" id="45428"/>
    <lineage>
        <taxon>Eukaryota</taxon>
        <taxon>Fungi</taxon>
        <taxon>Dikarya</taxon>
        <taxon>Ascomycota</taxon>
        <taxon>Pezizomycotina</taxon>
        <taxon>Leotiomycetes</taxon>
        <taxon>Helotiales</taxon>
        <taxon>Helotiales incertae sedis</taxon>
        <taxon>Amylocarpus</taxon>
    </lineage>
</organism>
<evidence type="ECO:0000256" key="1">
    <source>
        <dbReference type="ARBA" id="ARBA00023002"/>
    </source>
</evidence>
<evidence type="ECO:0000256" key="2">
    <source>
        <dbReference type="ARBA" id="ARBA00023445"/>
    </source>
</evidence>
<dbReference type="AlphaFoldDB" id="A0A9P8C5B0"/>
<keyword evidence="1" id="KW-0560">Oxidoreductase</keyword>
<dbReference type="InterPro" id="IPR036291">
    <property type="entry name" value="NAD(P)-bd_dom_sf"/>
</dbReference>
<sequence length="302" mass="33425">MPSTLVTGANGFVAATIIDDLIAQGHTVTGSVRSTAKGEQMLAFHPEYKGKLDFVVVSDYAAPGTWDKTFQEKEFEYVIHTAAPLLDDPANTDFVKHFLEPNIASRTFTSSEWLPLTINDAISAQHPYISYCVAKSESEKALWKYYTDSTPPYKLTVLLPGLIFGPPLQPVTNLKKINYSNDVFYSLFNGTYETTPDTSFPSYIDVRDLSFAHIQALTMESVWGQRLIVGGNKYSSQIAVDALKKVEGLEGRLPKDGEEAEKVVNFGDVEAWNGKIGLVPRSPETTFGDAARRILELETLLK</sequence>
<dbReference type="SUPFAM" id="SSF51735">
    <property type="entry name" value="NAD(P)-binding Rossmann-fold domains"/>
    <property type="match status" value="1"/>
</dbReference>
<gene>
    <name evidence="4" type="ORF">BJ875DRAFT_376469</name>
</gene>
<dbReference type="InterPro" id="IPR050425">
    <property type="entry name" value="NAD(P)_dehydrat-like"/>
</dbReference>
<dbReference type="OrthoDB" id="2735536at2759"/>
<dbReference type="Gene3D" id="3.40.50.720">
    <property type="entry name" value="NAD(P)-binding Rossmann-like Domain"/>
    <property type="match status" value="2"/>
</dbReference>
<dbReference type="PANTHER" id="PTHR10366">
    <property type="entry name" value="NAD DEPENDENT EPIMERASE/DEHYDRATASE"/>
    <property type="match status" value="1"/>
</dbReference>
<proteinExistence type="inferred from homology"/>
<name>A0A9P8C5B0_9HELO</name>
<protein>
    <recommendedName>
        <fullName evidence="3">NAD-dependent epimerase/dehydratase domain-containing protein</fullName>
    </recommendedName>
</protein>